<dbReference type="InterPro" id="IPR000358">
    <property type="entry name" value="RNR_small_fam"/>
</dbReference>
<keyword evidence="3" id="KW-1185">Reference proteome</keyword>
<dbReference type="Proteomes" id="UP001215598">
    <property type="component" value="Unassembled WGS sequence"/>
</dbReference>
<sequence length="318" mass="36402">MDEPMLAPSSNRFVLFPLQYPDIWDMYKAAQTTFWTAEDIHLASDLEQWESQMLESDRAFVSQILGILAVSDGFRNEMGVRRFATDIQVAEARCFYGFQAMIQNVHSEMYALLIDTYIRDRGHRRDLLKCIESLPSMVLKATWTRERVAEAETPLCDRLVAFAAVQGIFRASSFASVLWLKTRGLMPGLALCTERISRDESLHTDFACLILGPLHSRPSPDRIQFVVKEAVEVERLFVHEALPVDSIGLNAIWMGHYIEFVADRLLVRMGCDKVYNTPNPFDFVVIPALAGSRNFELSEYSRPKRVKENTQFTVDEDF</sequence>
<dbReference type="GO" id="GO:0016491">
    <property type="term" value="F:oxidoreductase activity"/>
    <property type="evidence" value="ECO:0007669"/>
    <property type="project" value="InterPro"/>
</dbReference>
<dbReference type="EMBL" id="JARKIB010000567">
    <property type="protein sequence ID" value="KAJ7699715.1"/>
    <property type="molecule type" value="Genomic_DNA"/>
</dbReference>
<protein>
    <submittedName>
        <fullName evidence="2">Ribonucleotide reductase small subunit</fullName>
    </submittedName>
</protein>
<dbReference type="AlphaFoldDB" id="A0AAD7DV56"/>
<dbReference type="PANTHER" id="PTHR23409">
    <property type="entry name" value="RIBONUCLEOSIDE-DIPHOSPHATE REDUCTASE SMALL CHAIN"/>
    <property type="match status" value="1"/>
</dbReference>
<dbReference type="PANTHER" id="PTHR23409:SF18">
    <property type="entry name" value="RIBONUCLEOSIDE-DIPHOSPHATE REDUCTASE SUBUNIT M2"/>
    <property type="match status" value="1"/>
</dbReference>
<dbReference type="SUPFAM" id="SSF47240">
    <property type="entry name" value="Ferritin-like"/>
    <property type="match status" value="1"/>
</dbReference>
<comment type="similarity">
    <text evidence="1">Belongs to the ribonucleoside diphosphate reductase small chain family.</text>
</comment>
<dbReference type="InterPro" id="IPR033909">
    <property type="entry name" value="RNR_small"/>
</dbReference>
<dbReference type="CDD" id="cd01049">
    <property type="entry name" value="RNRR2"/>
    <property type="match status" value="1"/>
</dbReference>
<evidence type="ECO:0000313" key="2">
    <source>
        <dbReference type="EMBL" id="KAJ7699715.1"/>
    </source>
</evidence>
<dbReference type="Gene3D" id="1.10.620.20">
    <property type="entry name" value="Ribonucleotide Reductase, subunit A"/>
    <property type="match status" value="1"/>
</dbReference>
<evidence type="ECO:0000313" key="3">
    <source>
        <dbReference type="Proteomes" id="UP001215598"/>
    </source>
</evidence>
<comment type="caution">
    <text evidence="2">The sequence shown here is derived from an EMBL/GenBank/DDBJ whole genome shotgun (WGS) entry which is preliminary data.</text>
</comment>
<evidence type="ECO:0000256" key="1">
    <source>
        <dbReference type="ARBA" id="ARBA00009303"/>
    </source>
</evidence>
<name>A0AAD7DV56_9AGAR</name>
<dbReference type="InterPro" id="IPR012348">
    <property type="entry name" value="RNR-like"/>
</dbReference>
<dbReference type="GO" id="GO:0009263">
    <property type="term" value="P:deoxyribonucleotide biosynthetic process"/>
    <property type="evidence" value="ECO:0007669"/>
    <property type="project" value="InterPro"/>
</dbReference>
<gene>
    <name evidence="2" type="ORF">B0H16DRAFT_1668779</name>
</gene>
<proteinExistence type="inferred from homology"/>
<accession>A0AAD7DV56</accession>
<organism evidence="2 3">
    <name type="scientific">Mycena metata</name>
    <dbReference type="NCBI Taxonomy" id="1033252"/>
    <lineage>
        <taxon>Eukaryota</taxon>
        <taxon>Fungi</taxon>
        <taxon>Dikarya</taxon>
        <taxon>Basidiomycota</taxon>
        <taxon>Agaricomycotina</taxon>
        <taxon>Agaricomycetes</taxon>
        <taxon>Agaricomycetidae</taxon>
        <taxon>Agaricales</taxon>
        <taxon>Marasmiineae</taxon>
        <taxon>Mycenaceae</taxon>
        <taxon>Mycena</taxon>
    </lineage>
</organism>
<dbReference type="InterPro" id="IPR009078">
    <property type="entry name" value="Ferritin-like_SF"/>
</dbReference>
<reference evidence="2" key="1">
    <citation type="submission" date="2023-03" db="EMBL/GenBank/DDBJ databases">
        <title>Massive genome expansion in bonnet fungi (Mycena s.s.) driven by repeated elements and novel gene families across ecological guilds.</title>
        <authorList>
            <consortium name="Lawrence Berkeley National Laboratory"/>
            <person name="Harder C.B."/>
            <person name="Miyauchi S."/>
            <person name="Viragh M."/>
            <person name="Kuo A."/>
            <person name="Thoen E."/>
            <person name="Andreopoulos B."/>
            <person name="Lu D."/>
            <person name="Skrede I."/>
            <person name="Drula E."/>
            <person name="Henrissat B."/>
            <person name="Morin E."/>
            <person name="Kohler A."/>
            <person name="Barry K."/>
            <person name="LaButti K."/>
            <person name="Morin E."/>
            <person name="Salamov A."/>
            <person name="Lipzen A."/>
            <person name="Mereny Z."/>
            <person name="Hegedus B."/>
            <person name="Baldrian P."/>
            <person name="Stursova M."/>
            <person name="Weitz H."/>
            <person name="Taylor A."/>
            <person name="Grigoriev I.V."/>
            <person name="Nagy L.G."/>
            <person name="Martin F."/>
            <person name="Kauserud H."/>
        </authorList>
    </citation>
    <scope>NUCLEOTIDE SEQUENCE</scope>
    <source>
        <strain evidence="2">CBHHK182m</strain>
    </source>
</reference>
<dbReference type="Pfam" id="PF00268">
    <property type="entry name" value="Ribonuc_red_sm"/>
    <property type="match status" value="1"/>
</dbReference>